<keyword evidence="2" id="KW-1185">Reference proteome</keyword>
<feature type="non-terminal residue" evidence="1">
    <location>
        <position position="248"/>
    </location>
</feature>
<organism evidence="1 2">
    <name type="scientific">Paenibacillus agaridevorans</name>
    <dbReference type="NCBI Taxonomy" id="171404"/>
    <lineage>
        <taxon>Bacteria</taxon>
        <taxon>Bacillati</taxon>
        <taxon>Bacillota</taxon>
        <taxon>Bacilli</taxon>
        <taxon>Bacillales</taxon>
        <taxon>Paenibacillaceae</taxon>
        <taxon>Paenibacillus</taxon>
    </lineage>
</organism>
<dbReference type="AlphaFoldDB" id="A0A2R5ERN1"/>
<accession>A0A2R5ERN1</accession>
<dbReference type="Gene3D" id="2.160.20.10">
    <property type="entry name" value="Single-stranded right-handed beta-helix, Pectin lyase-like"/>
    <property type="match status" value="1"/>
</dbReference>
<dbReference type="PANTHER" id="PTHR36453:SF1">
    <property type="entry name" value="RIGHT HANDED BETA HELIX DOMAIN-CONTAINING PROTEIN"/>
    <property type="match status" value="1"/>
</dbReference>
<proteinExistence type="predicted"/>
<reference evidence="1 2" key="1">
    <citation type="submission" date="2017-08" db="EMBL/GenBank/DDBJ databases">
        <title>Substantial Increase in Enzyme Production by Combined Drug-Resistance Mutations in Paenibacillus agaridevorans.</title>
        <authorList>
            <person name="Tanaka Y."/>
            <person name="Funane K."/>
            <person name="Hosaka T."/>
            <person name="Shiwa Y."/>
            <person name="Fujita N."/>
            <person name="Miyazaki T."/>
            <person name="Yoshikawa H."/>
            <person name="Murakami K."/>
            <person name="Kasahara K."/>
            <person name="Inaoka T."/>
            <person name="Hiraga Y."/>
            <person name="Ochi K."/>
        </authorList>
    </citation>
    <scope>NUCLEOTIDE SEQUENCE [LARGE SCALE GENOMIC DNA]</scope>
    <source>
        <strain evidence="1 2">T-3040</strain>
    </source>
</reference>
<evidence type="ECO:0000313" key="1">
    <source>
        <dbReference type="EMBL" id="GBG09227.1"/>
    </source>
</evidence>
<name>A0A2R5ERN1_9BACL</name>
<dbReference type="Proteomes" id="UP000245202">
    <property type="component" value="Unassembled WGS sequence"/>
</dbReference>
<protein>
    <submittedName>
        <fullName evidence="1">Uncharacterized protein</fullName>
    </submittedName>
</protein>
<dbReference type="InterPro" id="IPR011050">
    <property type="entry name" value="Pectin_lyase_fold/virulence"/>
</dbReference>
<comment type="caution">
    <text evidence="1">The sequence shown here is derived from an EMBL/GenBank/DDBJ whole genome shotgun (WGS) entry which is preliminary data.</text>
</comment>
<evidence type="ECO:0000313" key="2">
    <source>
        <dbReference type="Proteomes" id="UP000245202"/>
    </source>
</evidence>
<sequence>MMNNSKGKFMVVFMAFVLLGSLFPRFSLSTEVSAENLGHTLFVAPNGDNESGLGTINAPFATLEKARDAIREMKADSGLPDGGITVYLRGGEYRLGKSFELTEEDSGTEDNPIIYKAYNNEEVKIMGGATIDASEFKTVTDENILNRLVESARGKVVKVDLAQQGITEYGELVRYGHSMNYFPEGISQYSAPELFINGESQTLARWPNNDFATVKKVIDGGTTHEIYPPPADDSGPWEGFVIEYDGDR</sequence>
<dbReference type="SUPFAM" id="SSF51126">
    <property type="entry name" value="Pectin lyase-like"/>
    <property type="match status" value="1"/>
</dbReference>
<dbReference type="EMBL" id="BDQX01000205">
    <property type="protein sequence ID" value="GBG09227.1"/>
    <property type="molecule type" value="Genomic_DNA"/>
</dbReference>
<gene>
    <name evidence="1" type="ORF">PAT3040_03868</name>
</gene>
<dbReference type="PANTHER" id="PTHR36453">
    <property type="entry name" value="SECRETED PROTEIN-RELATED"/>
    <property type="match status" value="1"/>
</dbReference>
<dbReference type="InterPro" id="IPR012334">
    <property type="entry name" value="Pectin_lyas_fold"/>
</dbReference>